<evidence type="ECO:0000259" key="7">
    <source>
        <dbReference type="Pfam" id="PF06305"/>
    </source>
</evidence>
<evidence type="ECO:0000313" key="8">
    <source>
        <dbReference type="EMBL" id="TCS84483.1"/>
    </source>
</evidence>
<feature type="transmembrane region" description="Helical" evidence="6">
    <location>
        <begin position="39"/>
        <end position="58"/>
    </location>
</feature>
<keyword evidence="2 6" id="KW-0812">Transmembrane</keyword>
<keyword evidence="4 6" id="KW-0472">Membrane</keyword>
<evidence type="ECO:0000256" key="5">
    <source>
        <dbReference type="SAM" id="MobiDB-lite"/>
    </source>
</evidence>
<gene>
    <name evidence="8" type="ORF">EDD72_101147</name>
</gene>
<reference evidence="8 9" key="1">
    <citation type="submission" date="2019-03" db="EMBL/GenBank/DDBJ databases">
        <title>Genomic Encyclopedia of Type Strains, Phase IV (KMG-IV): sequencing the most valuable type-strain genomes for metagenomic binning, comparative biology and taxonomic classification.</title>
        <authorList>
            <person name="Goeker M."/>
        </authorList>
    </citation>
    <scope>NUCLEOTIDE SEQUENCE [LARGE SCALE GENOMIC DNA]</scope>
    <source>
        <strain evidence="8 9">DSM 23802</strain>
    </source>
</reference>
<evidence type="ECO:0000256" key="1">
    <source>
        <dbReference type="ARBA" id="ARBA00022475"/>
    </source>
</evidence>
<dbReference type="OrthoDB" id="2990728at2"/>
<dbReference type="AlphaFoldDB" id="A0A4R3KKR9"/>
<feature type="region of interest" description="Disordered" evidence="5">
    <location>
        <begin position="83"/>
        <end position="102"/>
    </location>
</feature>
<dbReference type="PANTHER" id="PTHR41335">
    <property type="entry name" value="MEMBRANE PROTEIN-RELATED"/>
    <property type="match status" value="1"/>
</dbReference>
<feature type="transmembrane region" description="Helical" evidence="6">
    <location>
        <begin position="7"/>
        <end position="33"/>
    </location>
</feature>
<organism evidence="8 9">
    <name type="scientific">Tepidibacillus fermentans</name>
    <dbReference type="NCBI Taxonomy" id="1281767"/>
    <lineage>
        <taxon>Bacteria</taxon>
        <taxon>Bacillati</taxon>
        <taxon>Bacillota</taxon>
        <taxon>Bacilli</taxon>
        <taxon>Bacillales</taxon>
        <taxon>Bacillaceae</taxon>
        <taxon>Tepidibacillus</taxon>
    </lineage>
</organism>
<dbReference type="EMBL" id="SMAB01000001">
    <property type="protein sequence ID" value="TCS84483.1"/>
    <property type="molecule type" value="Genomic_DNA"/>
</dbReference>
<accession>A0A4R3KKR9</accession>
<dbReference type="RefSeq" id="WP_132766719.1">
    <property type="nucleotide sequence ID" value="NZ_SMAB01000001.1"/>
</dbReference>
<evidence type="ECO:0000256" key="3">
    <source>
        <dbReference type="ARBA" id="ARBA00022989"/>
    </source>
</evidence>
<evidence type="ECO:0000256" key="6">
    <source>
        <dbReference type="SAM" id="Phobius"/>
    </source>
</evidence>
<proteinExistence type="predicted"/>
<keyword evidence="9" id="KW-1185">Reference proteome</keyword>
<dbReference type="GO" id="GO:0005886">
    <property type="term" value="C:plasma membrane"/>
    <property type="evidence" value="ECO:0007669"/>
    <property type="project" value="InterPro"/>
</dbReference>
<sequence>MQTRVIIFLIFTFIVVIFSVMNIQPVVIDFYFAKANVPLILVIIFSIFIGALLMYILSSMKYLKTTRKVKMLEKENDRLQQELQETKKQMEVETPQNQPSLD</sequence>
<dbReference type="InterPro" id="IPR010445">
    <property type="entry name" value="LapA_dom"/>
</dbReference>
<comment type="caution">
    <text evidence="8">The sequence shown here is derived from an EMBL/GenBank/DDBJ whole genome shotgun (WGS) entry which is preliminary data.</text>
</comment>
<dbReference type="Proteomes" id="UP000295788">
    <property type="component" value="Unassembled WGS sequence"/>
</dbReference>
<keyword evidence="3 6" id="KW-1133">Transmembrane helix</keyword>
<evidence type="ECO:0000313" key="9">
    <source>
        <dbReference type="Proteomes" id="UP000295788"/>
    </source>
</evidence>
<keyword evidence="1" id="KW-1003">Cell membrane</keyword>
<dbReference type="Pfam" id="PF06305">
    <property type="entry name" value="LapA_dom"/>
    <property type="match status" value="1"/>
</dbReference>
<protein>
    <submittedName>
        <fullName evidence="8">Putative integral membrane protein</fullName>
    </submittedName>
</protein>
<evidence type="ECO:0000256" key="2">
    <source>
        <dbReference type="ARBA" id="ARBA00022692"/>
    </source>
</evidence>
<feature type="domain" description="Lipopolysaccharide assembly protein A" evidence="7">
    <location>
        <begin position="22"/>
        <end position="84"/>
    </location>
</feature>
<evidence type="ECO:0000256" key="4">
    <source>
        <dbReference type="ARBA" id="ARBA00023136"/>
    </source>
</evidence>
<dbReference type="PANTHER" id="PTHR41335:SF1">
    <property type="entry name" value="MEMBRANE PROTEIN"/>
    <property type="match status" value="1"/>
</dbReference>
<name>A0A4R3KKR9_9BACI</name>